<feature type="chain" id="PRO_5039255384" description="ABC transporter substrate-binding protein" evidence="4">
    <location>
        <begin position="30"/>
        <end position="441"/>
    </location>
</feature>
<dbReference type="OrthoDB" id="8478044at2"/>
<dbReference type="Gene3D" id="3.40.190.10">
    <property type="entry name" value="Periplasmic binding protein-like II"/>
    <property type="match status" value="2"/>
</dbReference>
<accession>A0A0B2A378</accession>
<evidence type="ECO:0000256" key="3">
    <source>
        <dbReference type="SAM" id="MobiDB-lite"/>
    </source>
</evidence>
<dbReference type="PROSITE" id="PS51257">
    <property type="entry name" value="PROKAR_LIPOPROTEIN"/>
    <property type="match status" value="1"/>
</dbReference>
<feature type="signal peptide" evidence="4">
    <location>
        <begin position="1"/>
        <end position="29"/>
    </location>
</feature>
<comment type="similarity">
    <text evidence="1">Belongs to the bacterial solute-binding protein 1 family.</text>
</comment>
<dbReference type="InterPro" id="IPR050490">
    <property type="entry name" value="Bact_solute-bd_prot1"/>
</dbReference>
<evidence type="ECO:0000313" key="6">
    <source>
        <dbReference type="Proteomes" id="UP000031030"/>
    </source>
</evidence>
<evidence type="ECO:0000256" key="4">
    <source>
        <dbReference type="SAM" id="SignalP"/>
    </source>
</evidence>
<dbReference type="AlphaFoldDB" id="A0A0B2A378"/>
<dbReference type="SUPFAM" id="SSF53850">
    <property type="entry name" value="Periplasmic binding protein-like II"/>
    <property type="match status" value="1"/>
</dbReference>
<reference evidence="5 6" key="1">
    <citation type="submission" date="2014-11" db="EMBL/GenBank/DDBJ databases">
        <title>Genome sequence of Microbacterium mangrovi MUSC 115(T).</title>
        <authorList>
            <person name="Lee L.-H."/>
        </authorList>
    </citation>
    <scope>NUCLEOTIDE SEQUENCE [LARGE SCALE GENOMIC DNA]</scope>
    <source>
        <strain evidence="5 6">MUSC 115</strain>
    </source>
</reference>
<dbReference type="InterPro" id="IPR006059">
    <property type="entry name" value="SBP"/>
</dbReference>
<evidence type="ECO:0008006" key="7">
    <source>
        <dbReference type="Google" id="ProtNLM"/>
    </source>
</evidence>
<keyword evidence="6" id="KW-1185">Reference proteome</keyword>
<comment type="caution">
    <text evidence="5">The sequence shown here is derived from an EMBL/GenBank/DDBJ whole genome shotgun (WGS) entry which is preliminary data.</text>
</comment>
<keyword evidence="2" id="KW-0813">Transport</keyword>
<feature type="region of interest" description="Disordered" evidence="3">
    <location>
        <begin position="421"/>
        <end position="441"/>
    </location>
</feature>
<dbReference type="EMBL" id="JTDK01000017">
    <property type="protein sequence ID" value="KHK96052.1"/>
    <property type="molecule type" value="Genomic_DNA"/>
</dbReference>
<dbReference type="Proteomes" id="UP000031030">
    <property type="component" value="Unassembled WGS sequence"/>
</dbReference>
<organism evidence="5 6">
    <name type="scientific">Microbacterium mangrovi</name>
    <dbReference type="NCBI Taxonomy" id="1348253"/>
    <lineage>
        <taxon>Bacteria</taxon>
        <taxon>Bacillati</taxon>
        <taxon>Actinomycetota</taxon>
        <taxon>Actinomycetes</taxon>
        <taxon>Micrococcales</taxon>
        <taxon>Microbacteriaceae</taxon>
        <taxon>Microbacterium</taxon>
    </lineage>
</organism>
<protein>
    <recommendedName>
        <fullName evidence="7">ABC transporter substrate-binding protein</fullName>
    </recommendedName>
</protein>
<dbReference type="RefSeq" id="WP_039402256.1">
    <property type="nucleotide sequence ID" value="NZ_JTDK01000017.1"/>
</dbReference>
<evidence type="ECO:0000313" key="5">
    <source>
        <dbReference type="EMBL" id="KHK96052.1"/>
    </source>
</evidence>
<keyword evidence="4" id="KW-0732">Signal</keyword>
<dbReference type="PANTHER" id="PTHR43649:SF29">
    <property type="entry name" value="OSMOPROTECTIVE COMPOUNDS-BINDING PROTEIN GGTB"/>
    <property type="match status" value="1"/>
</dbReference>
<sequence>MATTKFHRARGLALASVVAVGAIALTACSGSSGGAAPTAGGDASGTLNILVSSATGSDAGFQAVTKAFEKKYPKVNVNLTAVPNENYNQARSSRLTAGSADIVVAFPREVPSYVPASNEGDDARLADQGGYLDLTGQPFLKTINPTVLAATKYKGKNYTVPTGLSYYTGMFYNKKIFKDNNLQVPTTWSDLLKVCAALKAKGVVPLGIAGKDSAGVMTLGVTTGLYPTADAMNTLAKDLYAGKAQLNTGKQLEVLQKVQTLYGYAEPNFAGVSYATMTSDFVNGKFAMMPDGTWNTTTLQQSGAGKLDFGYVPLPSSDTASDNANLGGKVELSLAVPANAKNPKAAIQWLDFFTKNYHLFNDKAGFAPAVQGASSDPFYASIQPYTKTFLPAWDTIWITNAKAGPAASVPWNWAGISPMGSSDAKGAADAAQKDWQAGLGK</sequence>
<gene>
    <name evidence="5" type="ORF">LK09_17030</name>
</gene>
<evidence type="ECO:0000256" key="1">
    <source>
        <dbReference type="ARBA" id="ARBA00008520"/>
    </source>
</evidence>
<dbReference type="STRING" id="1348253.LK09_17030"/>
<proteinExistence type="inferred from homology"/>
<name>A0A0B2A378_9MICO</name>
<dbReference type="Pfam" id="PF01547">
    <property type="entry name" value="SBP_bac_1"/>
    <property type="match status" value="1"/>
</dbReference>
<evidence type="ECO:0000256" key="2">
    <source>
        <dbReference type="ARBA" id="ARBA00022448"/>
    </source>
</evidence>
<dbReference type="PANTHER" id="PTHR43649">
    <property type="entry name" value="ARABINOSE-BINDING PROTEIN-RELATED"/>
    <property type="match status" value="1"/>
</dbReference>